<evidence type="ECO:0000259" key="2">
    <source>
        <dbReference type="SMART" id="SM00460"/>
    </source>
</evidence>
<sequence length="574" mass="68057">MRFLKNLRYIDILLFVSFLPLFFALPLFMKAFVVLGIYLAYKKKTLLIAILGFAAIFFSFNIFELKNFDVYVRFLVSLLIWAVLMQRTKEENFYLKISPYLFFGFSIVIFQNIYMLIYVIFEIFVFLYFAVKEHSKEPLKTSLKIFIFSLPVVVILFLFFPRVSQKHFLFGFTSNTAISGFSNVINTNTKSIKLLNLPVLELKLPKSYGKLYLRGAVFYKQINGIWVKGFSKDKLISFTKPVTYTLKEYPTLNRVIFGVDLPIQSNYGYRDGNFIFYSKKTIKRPLFVKMTSVLNYELKPLFLPKGALEYDKNYNKNAQKLLKPLLKEKNINERLKKLIEIFKAQKVIYTQNPGKIDGKNIVDELFSKKKGFCIHFASAFAIAAKIVKIPSRVVSGYMVSNNKNGYCKVYEKNAHAWVEVLINDRWKRIDPTDFAYKVTKEVRNEYKIDKFDFYMSYVRFLVEEWVLRYNTLKQKKFFKFLKAHFFEFLALFSFFVVLIFVFAKRIDTKKELLQELYKKLGAKPQNQSVYKFLKQFNDPKLDEINELYNKITFYKSTKSDIKKLKRLIKEYRRN</sequence>
<feature type="domain" description="Transglutaminase-like" evidence="2">
    <location>
        <begin position="365"/>
        <end position="433"/>
    </location>
</feature>
<dbReference type="Pfam" id="PF11992">
    <property type="entry name" value="TgpA_N"/>
    <property type="match status" value="1"/>
</dbReference>
<feature type="transmembrane region" description="Helical" evidence="1">
    <location>
        <begin position="483"/>
        <end position="503"/>
    </location>
</feature>
<name>A0AAJ4UYV8_9BACT</name>
<feature type="transmembrane region" description="Helical" evidence="1">
    <location>
        <begin position="70"/>
        <end position="88"/>
    </location>
</feature>
<keyword evidence="1" id="KW-0472">Membrane</keyword>
<dbReference type="Gene3D" id="3.10.620.30">
    <property type="match status" value="1"/>
</dbReference>
<dbReference type="EMBL" id="CP027432">
    <property type="protein sequence ID" value="QCI28106.1"/>
    <property type="molecule type" value="Genomic_DNA"/>
</dbReference>
<feature type="transmembrane region" description="Helical" evidence="1">
    <location>
        <begin position="143"/>
        <end position="160"/>
    </location>
</feature>
<evidence type="ECO:0000313" key="6">
    <source>
        <dbReference type="Proteomes" id="UP000298805"/>
    </source>
</evidence>
<dbReference type="InterPro" id="IPR021878">
    <property type="entry name" value="TgpA_N"/>
</dbReference>
<dbReference type="PANTHER" id="PTHR42736">
    <property type="entry name" value="PROTEIN-GLUTAMINE GAMMA-GLUTAMYLTRANSFERASE"/>
    <property type="match status" value="1"/>
</dbReference>
<dbReference type="Pfam" id="PF01841">
    <property type="entry name" value="Transglut_core"/>
    <property type="match status" value="1"/>
</dbReference>
<dbReference type="SMART" id="SM00460">
    <property type="entry name" value="TGc"/>
    <property type="match status" value="1"/>
</dbReference>
<proteinExistence type="predicted"/>
<gene>
    <name evidence="3" type="ORF">C6V80_03795</name>
    <name evidence="4" type="ORF">EDC58_0668</name>
</gene>
<dbReference type="InterPro" id="IPR038765">
    <property type="entry name" value="Papain-like_cys_pep_sf"/>
</dbReference>
<accession>A0AAJ4UYV8</accession>
<organism evidence="4 5">
    <name type="scientific">Caminibacter pacificus</name>
    <dbReference type="NCBI Taxonomy" id="1424653"/>
    <lineage>
        <taxon>Bacteria</taxon>
        <taxon>Pseudomonadati</taxon>
        <taxon>Campylobacterota</taxon>
        <taxon>Epsilonproteobacteria</taxon>
        <taxon>Nautiliales</taxon>
        <taxon>Nautiliaceae</taxon>
        <taxon>Caminibacter</taxon>
    </lineage>
</organism>
<dbReference type="AlphaFoldDB" id="A0AAJ4UYV8"/>
<feature type="transmembrane region" description="Helical" evidence="1">
    <location>
        <begin position="45"/>
        <end position="63"/>
    </location>
</feature>
<reference evidence="6" key="1">
    <citation type="submission" date="2018-03" db="EMBL/GenBank/DDBJ databases">
        <title>A comparative analysis of the Nautiliaceae.</title>
        <authorList>
            <person name="Grosche A."/>
            <person name="Smedile F."/>
            <person name="Vetriani C."/>
        </authorList>
    </citation>
    <scope>NUCLEOTIDE SEQUENCE [LARGE SCALE GENOMIC DNA]</scope>
    <source>
        <strain evidence="6">TB6</strain>
    </source>
</reference>
<dbReference type="InterPro" id="IPR002931">
    <property type="entry name" value="Transglutaminase-like"/>
</dbReference>
<dbReference type="PANTHER" id="PTHR42736:SF1">
    <property type="entry name" value="PROTEIN-GLUTAMINE GAMMA-GLUTAMYLTRANSFERASE"/>
    <property type="match status" value="1"/>
</dbReference>
<evidence type="ECO:0000313" key="3">
    <source>
        <dbReference type="EMBL" id="QCI28106.1"/>
    </source>
</evidence>
<feature type="transmembrane region" description="Helical" evidence="1">
    <location>
        <begin position="100"/>
        <end position="131"/>
    </location>
</feature>
<keyword evidence="1" id="KW-0812">Transmembrane</keyword>
<reference evidence="3" key="3">
    <citation type="submission" date="2019-06" db="EMBL/GenBank/DDBJ databases">
        <title>A comparative analysis of the Nautiliaceae.</title>
        <authorList>
            <person name="Grosche A."/>
            <person name="Smedile F."/>
            <person name="Vetriani C."/>
        </authorList>
    </citation>
    <scope>NUCLEOTIDE SEQUENCE</scope>
    <source>
        <strain evidence="3">TB6</strain>
    </source>
</reference>
<dbReference type="Proteomes" id="UP000298805">
    <property type="component" value="Chromosome"/>
</dbReference>
<evidence type="ECO:0000256" key="1">
    <source>
        <dbReference type="SAM" id="Phobius"/>
    </source>
</evidence>
<dbReference type="InterPro" id="IPR052901">
    <property type="entry name" value="Bact_TGase-like"/>
</dbReference>
<protein>
    <submittedName>
        <fullName evidence="3">DUF3488 domain-containing protein</fullName>
    </submittedName>
    <submittedName>
        <fullName evidence="4">Transglutaminase superfamily protein</fullName>
    </submittedName>
</protein>
<evidence type="ECO:0000313" key="4">
    <source>
        <dbReference type="EMBL" id="ROR41183.1"/>
    </source>
</evidence>
<evidence type="ECO:0000313" key="5">
    <source>
        <dbReference type="Proteomes" id="UP000272781"/>
    </source>
</evidence>
<keyword evidence="1" id="KW-1133">Transmembrane helix</keyword>
<dbReference type="RefSeq" id="WP_123352079.1">
    <property type="nucleotide sequence ID" value="NZ_CP027432.2"/>
</dbReference>
<keyword evidence="6" id="KW-1185">Reference proteome</keyword>
<dbReference type="EMBL" id="RJVK01000001">
    <property type="protein sequence ID" value="ROR41183.1"/>
    <property type="molecule type" value="Genomic_DNA"/>
</dbReference>
<dbReference type="Proteomes" id="UP000272781">
    <property type="component" value="Unassembled WGS sequence"/>
</dbReference>
<dbReference type="SUPFAM" id="SSF54001">
    <property type="entry name" value="Cysteine proteinases"/>
    <property type="match status" value="1"/>
</dbReference>
<feature type="transmembrane region" description="Helical" evidence="1">
    <location>
        <begin position="12"/>
        <end position="39"/>
    </location>
</feature>
<reference evidence="4 5" key="2">
    <citation type="submission" date="2018-11" db="EMBL/GenBank/DDBJ databases">
        <title>Genomic Encyclopedia of Type Strains, Phase IV (KMG-IV): sequencing the most valuable type-strain genomes for metagenomic binning, comparative biology and taxonomic classification.</title>
        <authorList>
            <person name="Goeker M."/>
        </authorList>
    </citation>
    <scope>NUCLEOTIDE SEQUENCE [LARGE SCALE GENOMIC DNA]</scope>
    <source>
        <strain evidence="4 5">DSM 27783</strain>
    </source>
</reference>